<dbReference type="Pfam" id="PF07584">
    <property type="entry name" value="BatA"/>
    <property type="match status" value="1"/>
</dbReference>
<dbReference type="InterPro" id="IPR024163">
    <property type="entry name" value="Aerotolerance_reg_N"/>
</dbReference>
<keyword evidence="5" id="KW-1185">Reference proteome</keyword>
<dbReference type="Proteomes" id="UP001320898">
    <property type="component" value="Unassembled WGS sequence"/>
</dbReference>
<dbReference type="InterPro" id="IPR025297">
    <property type="entry name" value="DUF4159"/>
</dbReference>
<feature type="transmembrane region" description="Helical" evidence="1">
    <location>
        <begin position="61"/>
        <end position="79"/>
    </location>
</feature>
<keyword evidence="1" id="KW-0812">Transmembrane</keyword>
<keyword evidence="1" id="KW-1133">Transmembrane helix</keyword>
<accession>A0AAW5QWM5</accession>
<dbReference type="Gene3D" id="3.40.50.12140">
    <property type="entry name" value="Domain of unknown function DUF4159"/>
    <property type="match status" value="1"/>
</dbReference>
<feature type="domain" description="Aerotolerance regulator N-terminal" evidence="2">
    <location>
        <begin position="7"/>
        <end position="81"/>
    </location>
</feature>
<feature type="transmembrane region" description="Helical" evidence="1">
    <location>
        <begin position="6"/>
        <end position="28"/>
    </location>
</feature>
<dbReference type="InterPro" id="IPR011933">
    <property type="entry name" value="Double_TM_dom"/>
</dbReference>
<evidence type="ECO:0000259" key="3">
    <source>
        <dbReference type="Pfam" id="PF13709"/>
    </source>
</evidence>
<dbReference type="PANTHER" id="PTHR37464:SF1">
    <property type="entry name" value="BLL2463 PROTEIN"/>
    <property type="match status" value="1"/>
</dbReference>
<dbReference type="InterPro" id="IPR029062">
    <property type="entry name" value="Class_I_gatase-like"/>
</dbReference>
<name>A0AAW5QWM5_9HYPH</name>
<gene>
    <name evidence="4" type="ORF">MUB46_08650</name>
</gene>
<dbReference type="Pfam" id="PF13709">
    <property type="entry name" value="DUF4159"/>
    <property type="match status" value="1"/>
</dbReference>
<feature type="domain" description="DUF4159" evidence="3">
    <location>
        <begin position="701"/>
        <end position="920"/>
    </location>
</feature>
<dbReference type="RefSeq" id="WP_261615482.1">
    <property type="nucleotide sequence ID" value="NZ_JALIDZ010000003.1"/>
</dbReference>
<comment type="caution">
    <text evidence="4">The sequence shown here is derived from an EMBL/GenBank/DDBJ whole genome shotgun (WGS) entry which is preliminary data.</text>
</comment>
<evidence type="ECO:0000259" key="2">
    <source>
        <dbReference type="Pfam" id="PF07584"/>
    </source>
</evidence>
<dbReference type="PANTHER" id="PTHR37464">
    <property type="entry name" value="BLL2463 PROTEIN"/>
    <property type="match status" value="1"/>
</dbReference>
<evidence type="ECO:0000313" key="4">
    <source>
        <dbReference type="EMBL" id="MCT8971919.1"/>
    </source>
</evidence>
<evidence type="ECO:0000256" key="1">
    <source>
        <dbReference type="SAM" id="Phobius"/>
    </source>
</evidence>
<proteinExistence type="predicted"/>
<dbReference type="CDD" id="cd03143">
    <property type="entry name" value="A4_beta-galactosidase_middle_domain"/>
    <property type="match status" value="1"/>
</dbReference>
<dbReference type="NCBIfam" id="TIGR02226">
    <property type="entry name" value="two_anch"/>
    <property type="match status" value="1"/>
</dbReference>
<keyword evidence="1" id="KW-0472">Membrane</keyword>
<dbReference type="AlphaFoldDB" id="A0AAW5QWM5"/>
<reference evidence="4 5" key="1">
    <citation type="submission" date="2022-04" db="EMBL/GenBank/DDBJ databases">
        <authorList>
            <person name="Ye Y.-Q."/>
            <person name="Du Z.-J."/>
        </authorList>
    </citation>
    <scope>NUCLEOTIDE SEQUENCE [LARGE SCALE GENOMIC DNA]</scope>
    <source>
        <strain evidence="4 5">A6E488</strain>
    </source>
</reference>
<sequence length="940" mass="99498">MIAGLPIAFAQPWLLAALVLLPAIWWLLRFTPPRPLRVAFPPTRILLEIDQREETRSKSPWWLVLLRMLLAALVIIAMARPILNPQAVTAGGDGTILVVVDNGWGAAPNWQRVSATADEILAEAGRAGRPAMLAATATDTVLGEPGDAAAAREKLAGLSVAPHEPDRAALAPLVADAVTRYGIGEIVWLSDGIAYADGADFAAALESAGAETVEVATPAAGDLPLALSPALNETGGLHVGILRAATQSGSAGTIRARDLKGRVIAETPYAFEGDAARAEAIVDLPVELRNDIARLEIGEEETAGGVQLLDDRWRRRVIGLVSGETRERAQPLLSPLYYITRALTPFADLRESPDPNLAVAIEQLLDQRVSALVLADIGTLVGDTQDELSQWVDNGGVLVRFAGPRLAGAEDDTFVPVELRSGDRSLGGTLSWSEPQPLAEFSEDTPFAGLEVPPDVRVTRQVLAEPSIDLVEKTWASLADGTPLVTAARRGDGWIVLFHVTADAAWSNLPLSGVFVEMLRRIVDLSGAPEDASAAARGVPGGILRPLRSLDATGVLGSPPPRAEPVATADFATTRPSAIHPPGLYGEPDAFRALNVIDAATTFAALDAGGLTVETYPASEPRSIGPWLLVAAVILLIADGIAVLLLSGRRLRVGSMRGAATGAMLAFAIMAPHADPAAAQSSGDGLNDADRLALEATLRTHLAYVRTGNREIDETSRAGLEGLSRVLADRTALEPAPPIGVDIAGDELAFFPLLYWPIDPQAEPPAPNVLAKIDAYMKQGGTILFDTRDQLEARPGLDGAVAGPGMLRLRTLLRGLDIPELEPVPGDHVLTKAFYLLQDFPGRWDGGPLWVEAALRDPNEAARPARNADGVSAIIITSNDLAGAWAVGDDNRPLYPVAPGGDLQREMAYRSGVNIVMYTLTGNYKADQVHVPALLERLGQ</sequence>
<protein>
    <submittedName>
        <fullName evidence="4">DUF4159 domain-containing protein</fullName>
    </submittedName>
</protein>
<feature type="transmembrane region" description="Helical" evidence="1">
    <location>
        <begin position="627"/>
        <end position="647"/>
    </location>
</feature>
<dbReference type="SUPFAM" id="SSF52317">
    <property type="entry name" value="Class I glutamine amidotransferase-like"/>
    <property type="match status" value="1"/>
</dbReference>
<organism evidence="4 5">
    <name type="scientific">Microbaculum marinisediminis</name>
    <dbReference type="NCBI Taxonomy" id="2931392"/>
    <lineage>
        <taxon>Bacteria</taxon>
        <taxon>Pseudomonadati</taxon>
        <taxon>Pseudomonadota</taxon>
        <taxon>Alphaproteobacteria</taxon>
        <taxon>Hyphomicrobiales</taxon>
        <taxon>Tepidamorphaceae</taxon>
        <taxon>Microbaculum</taxon>
    </lineage>
</organism>
<evidence type="ECO:0000313" key="5">
    <source>
        <dbReference type="Proteomes" id="UP001320898"/>
    </source>
</evidence>
<dbReference type="EMBL" id="JALIDZ010000003">
    <property type="protein sequence ID" value="MCT8971919.1"/>
    <property type="molecule type" value="Genomic_DNA"/>
</dbReference>